<organism evidence="2 3">
    <name type="scientific">Paenibacillus puldeungensis</name>
    <dbReference type="NCBI Taxonomy" id="696536"/>
    <lineage>
        <taxon>Bacteria</taxon>
        <taxon>Bacillati</taxon>
        <taxon>Bacillota</taxon>
        <taxon>Bacilli</taxon>
        <taxon>Bacillales</taxon>
        <taxon>Paenibacillaceae</taxon>
        <taxon>Paenibacillus</taxon>
    </lineage>
</organism>
<proteinExistence type="predicted"/>
<gene>
    <name evidence="2" type="ORF">ACFQ3W_19380</name>
</gene>
<evidence type="ECO:0000313" key="2">
    <source>
        <dbReference type="EMBL" id="MFD1178443.1"/>
    </source>
</evidence>
<evidence type="ECO:0000313" key="3">
    <source>
        <dbReference type="Proteomes" id="UP001597262"/>
    </source>
</evidence>
<sequence>MAVEHETELYAPIKAFFEERGYIIRSEVRHCDLVGIRSGSDEPLIVEMKKTFNIALLLQGLERQKLSGEVYLAVEKNRTKKGAHNQRWNEIAVLCRRLGLGLITVTRFKTKSPFVEILCSPGDKVYMPTARVIKTRAERLTREFNERSGDYNVGGSHGAKLMTAYREKALRVALALQEEAEMAPKDVRDRSGVGSAAAILQRNYYGWFCRVARGRYALTPEGVSSLKEYAYVVEGWRRIAATVSEDSVKAEPAAPTSSPQAKTRKKKK</sequence>
<keyword evidence="3" id="KW-1185">Reference proteome</keyword>
<dbReference type="InterPro" id="IPR018679">
    <property type="entry name" value="DUF2161"/>
</dbReference>
<dbReference type="Proteomes" id="UP001597262">
    <property type="component" value="Unassembled WGS sequence"/>
</dbReference>
<evidence type="ECO:0000256" key="1">
    <source>
        <dbReference type="SAM" id="MobiDB-lite"/>
    </source>
</evidence>
<accession>A0ABW3S1V3</accession>
<dbReference type="Pfam" id="PF09929">
    <property type="entry name" value="DUF2161"/>
    <property type="match status" value="1"/>
</dbReference>
<reference evidence="3" key="1">
    <citation type="journal article" date="2019" name="Int. J. Syst. Evol. Microbiol.">
        <title>The Global Catalogue of Microorganisms (GCM) 10K type strain sequencing project: providing services to taxonomists for standard genome sequencing and annotation.</title>
        <authorList>
            <consortium name="The Broad Institute Genomics Platform"/>
            <consortium name="The Broad Institute Genome Sequencing Center for Infectious Disease"/>
            <person name="Wu L."/>
            <person name="Ma J."/>
        </authorList>
    </citation>
    <scope>NUCLEOTIDE SEQUENCE [LARGE SCALE GENOMIC DNA]</scope>
    <source>
        <strain evidence="3">CCUG 59189</strain>
    </source>
</reference>
<dbReference type="RefSeq" id="WP_379320880.1">
    <property type="nucleotide sequence ID" value="NZ_JBHTLM010000016.1"/>
</dbReference>
<protein>
    <submittedName>
        <fullName evidence="2">DUF2161 domain-containing phosphodiesterase</fullName>
    </submittedName>
</protein>
<feature type="region of interest" description="Disordered" evidence="1">
    <location>
        <begin position="245"/>
        <end position="268"/>
    </location>
</feature>
<dbReference type="EMBL" id="JBHTLM010000016">
    <property type="protein sequence ID" value="MFD1178443.1"/>
    <property type="molecule type" value="Genomic_DNA"/>
</dbReference>
<comment type="caution">
    <text evidence="2">The sequence shown here is derived from an EMBL/GenBank/DDBJ whole genome shotgun (WGS) entry which is preliminary data.</text>
</comment>
<name>A0ABW3S1V3_9BACL</name>